<keyword evidence="2" id="KW-0812">Transmembrane</keyword>
<evidence type="ECO:0000256" key="4">
    <source>
        <dbReference type="ARBA" id="ARBA00023136"/>
    </source>
</evidence>
<accession>A0A117P4K7</accession>
<evidence type="ECO:0000313" key="6">
    <source>
        <dbReference type="Proteomes" id="UP000054024"/>
    </source>
</evidence>
<evidence type="ECO:0000313" key="5">
    <source>
        <dbReference type="EMBL" id="KUM72966.1"/>
    </source>
</evidence>
<proteinExistence type="predicted"/>
<name>A0A117P4K7_9ACTN</name>
<dbReference type="GO" id="GO:0005886">
    <property type="term" value="C:plasma membrane"/>
    <property type="evidence" value="ECO:0007669"/>
    <property type="project" value="UniProtKB-SubCell"/>
</dbReference>
<evidence type="ECO:0000256" key="1">
    <source>
        <dbReference type="ARBA" id="ARBA00004651"/>
    </source>
</evidence>
<keyword evidence="4" id="KW-0472">Membrane</keyword>
<organism evidence="5 6">
    <name type="scientific">Streptomyces curacoi</name>
    <dbReference type="NCBI Taxonomy" id="146536"/>
    <lineage>
        <taxon>Bacteria</taxon>
        <taxon>Bacillati</taxon>
        <taxon>Actinomycetota</taxon>
        <taxon>Actinomycetes</taxon>
        <taxon>Kitasatosporales</taxon>
        <taxon>Streptomycetaceae</taxon>
        <taxon>Streptomyces</taxon>
    </lineage>
</organism>
<dbReference type="STRING" id="146536.AQI70_23235"/>
<evidence type="ECO:0008006" key="7">
    <source>
        <dbReference type="Google" id="ProtNLM"/>
    </source>
</evidence>
<keyword evidence="3" id="KW-1133">Transmembrane helix</keyword>
<reference evidence="5 6" key="1">
    <citation type="submission" date="2015-10" db="EMBL/GenBank/DDBJ databases">
        <title>Draft genome sequence of Streptomyces curacoi DSM 40107, type strain for the species Streptomyces curacoi.</title>
        <authorList>
            <person name="Ruckert C."/>
            <person name="Winkler A."/>
            <person name="Kalinowski J."/>
            <person name="Kampfer P."/>
            <person name="Glaeser S."/>
        </authorList>
    </citation>
    <scope>NUCLEOTIDE SEQUENCE [LARGE SCALE GENOMIC DNA]</scope>
    <source>
        <strain evidence="5 6">DSM 40107</strain>
    </source>
</reference>
<dbReference type="SUPFAM" id="SSF90123">
    <property type="entry name" value="ABC transporter transmembrane region"/>
    <property type="match status" value="1"/>
</dbReference>
<sequence>MRGWRSAAPADARLVEVVEVVEAVCVLAVIGPGGWEISAGRMALGQLLAFAAFLGYLYPPVPNLGRLSLTLTAAPAGAQRLGEILDAEPAVADPARPVPEWPVRGRVGFHGVSFRYPGAAREPLTDLTFTAAPASW</sequence>
<protein>
    <recommendedName>
        <fullName evidence="7">ABC transmembrane type-1 domain-containing protein</fullName>
    </recommendedName>
</protein>
<comment type="subcellular location">
    <subcellularLocation>
        <location evidence="1">Cell membrane</location>
        <topology evidence="1">Multi-pass membrane protein</topology>
    </subcellularLocation>
</comment>
<gene>
    <name evidence="5" type="ORF">AQI70_23235</name>
</gene>
<dbReference type="InterPro" id="IPR036640">
    <property type="entry name" value="ABC1_TM_sf"/>
</dbReference>
<evidence type="ECO:0000256" key="3">
    <source>
        <dbReference type="ARBA" id="ARBA00022989"/>
    </source>
</evidence>
<dbReference type="GO" id="GO:0005524">
    <property type="term" value="F:ATP binding"/>
    <property type="evidence" value="ECO:0007669"/>
    <property type="project" value="InterPro"/>
</dbReference>
<keyword evidence="6" id="KW-1185">Reference proteome</keyword>
<dbReference type="Proteomes" id="UP000054024">
    <property type="component" value="Unassembled WGS sequence"/>
</dbReference>
<dbReference type="EMBL" id="LMWJ01000016">
    <property type="protein sequence ID" value="KUM72966.1"/>
    <property type="molecule type" value="Genomic_DNA"/>
</dbReference>
<evidence type="ECO:0000256" key="2">
    <source>
        <dbReference type="ARBA" id="ARBA00022692"/>
    </source>
</evidence>
<comment type="caution">
    <text evidence="5">The sequence shown here is derived from an EMBL/GenBank/DDBJ whole genome shotgun (WGS) entry which is preliminary data.</text>
</comment>
<dbReference type="AlphaFoldDB" id="A0A117P4K7"/>
<dbReference type="Gene3D" id="1.20.1560.10">
    <property type="entry name" value="ABC transporter type 1, transmembrane domain"/>
    <property type="match status" value="1"/>
</dbReference>